<dbReference type="InterPro" id="IPR016883">
    <property type="entry name" value="UCP028431"/>
</dbReference>
<keyword evidence="3" id="KW-1185">Reference proteome</keyword>
<dbReference type="AlphaFoldDB" id="A0A1M6A9K8"/>
<proteinExistence type="predicted"/>
<evidence type="ECO:0000313" key="3">
    <source>
        <dbReference type="Proteomes" id="UP000184050"/>
    </source>
</evidence>
<organism evidence="2 3">
    <name type="scientific">Tangfeifania diversioriginum</name>
    <dbReference type="NCBI Taxonomy" id="1168035"/>
    <lineage>
        <taxon>Bacteria</taxon>
        <taxon>Pseudomonadati</taxon>
        <taxon>Bacteroidota</taxon>
        <taxon>Bacteroidia</taxon>
        <taxon>Marinilabiliales</taxon>
        <taxon>Prolixibacteraceae</taxon>
        <taxon>Tangfeifania</taxon>
    </lineage>
</organism>
<feature type="domain" description="Glycoamylase-like" evidence="1">
    <location>
        <begin position="214"/>
        <end position="454"/>
    </location>
</feature>
<reference evidence="2 3" key="1">
    <citation type="submission" date="2016-11" db="EMBL/GenBank/DDBJ databases">
        <authorList>
            <person name="Jaros S."/>
            <person name="Januszkiewicz K."/>
            <person name="Wedrychowicz H."/>
        </authorList>
    </citation>
    <scope>NUCLEOTIDE SEQUENCE [LARGE SCALE GENOMIC DNA]</scope>
    <source>
        <strain evidence="2 3">DSM 27063</strain>
    </source>
</reference>
<dbReference type="Proteomes" id="UP000184050">
    <property type="component" value="Unassembled WGS sequence"/>
</dbReference>
<dbReference type="OrthoDB" id="5937621at2"/>
<sequence>MMKNFILIGLLLVVAACSNSKQNKSEEEIKSAVSLTDEQLLDSVQYHYFQYFWDGAEPNSGMARERFHEDDVYPQNDKHIVTTGGTGFGLMAILVGIERGFITRQQGFERFQQIVDFLEKADRFHGVWPHWLNGETGKVKPFSQNDDGGDLVETSFLVQGLLVVKEYFKSGNDEEQQLAAKIDRLWREVEWDWYTQGENVLYWHWSPNVGWEMNHKITGYNECLITYILAAASPTHPVKPEVYHEGWAQNGDISVENTTWGHTLRLKHHADPEKGGPLFWAHYSYLGLDPRGLTDQYADYWELNVSHTMINRQHCIENPNNYEGYGENCWGLTASYSVPGAARYFNGQTDEKPETGNSGQTGYAGHRPSFDLGVISPTAALSSFPYAPEEVMPVIRHFYEDLSDKILGEYGFYDAFSEEYEWYPQRYLAIDQGPVPVMIENHRSGLLWNLFMQNEDVQQGLKKLDFSSPHFE</sequence>
<protein>
    <recommendedName>
        <fullName evidence="1">Glycoamylase-like domain-containing protein</fullName>
    </recommendedName>
</protein>
<dbReference type="PIRSF" id="PIRSF028431">
    <property type="entry name" value="UCP028431"/>
    <property type="match status" value="1"/>
</dbReference>
<evidence type="ECO:0000259" key="1">
    <source>
        <dbReference type="Pfam" id="PF10091"/>
    </source>
</evidence>
<name>A0A1M6A9K8_9BACT</name>
<dbReference type="STRING" id="1168035.SAMN05444280_101123"/>
<dbReference type="Pfam" id="PF10091">
    <property type="entry name" value="Glycoamylase"/>
    <property type="match status" value="1"/>
</dbReference>
<dbReference type="EMBL" id="FQZE01000001">
    <property type="protein sequence ID" value="SHI33150.1"/>
    <property type="molecule type" value="Genomic_DNA"/>
</dbReference>
<dbReference type="InterPro" id="IPR019282">
    <property type="entry name" value="Glycoamylase-like_cons_dom"/>
</dbReference>
<dbReference type="Gene3D" id="1.50.10.140">
    <property type="match status" value="1"/>
</dbReference>
<evidence type="ECO:0000313" key="2">
    <source>
        <dbReference type="EMBL" id="SHI33150.1"/>
    </source>
</evidence>
<gene>
    <name evidence="2" type="ORF">SAMN05444280_101123</name>
</gene>
<dbReference type="PROSITE" id="PS51257">
    <property type="entry name" value="PROKAR_LIPOPROTEIN"/>
    <property type="match status" value="1"/>
</dbReference>
<accession>A0A1M6A9K8</accession>